<evidence type="ECO:0000256" key="7">
    <source>
        <dbReference type="ARBA" id="ARBA00023136"/>
    </source>
</evidence>
<evidence type="ECO:0000256" key="4">
    <source>
        <dbReference type="ARBA" id="ARBA00022519"/>
    </source>
</evidence>
<keyword evidence="12" id="KW-1185">Reference proteome</keyword>
<evidence type="ECO:0000256" key="2">
    <source>
        <dbReference type="ARBA" id="ARBA00022448"/>
    </source>
</evidence>
<accession>A0ABV6KQ63</accession>
<comment type="subcellular location">
    <subcellularLocation>
        <location evidence="1">Cell inner membrane</location>
        <topology evidence="1">Multi-pass membrane protein</topology>
    </subcellularLocation>
</comment>
<protein>
    <submittedName>
        <fullName evidence="11">TRAP transporter small permease</fullName>
    </submittedName>
</protein>
<keyword evidence="6 9" id="KW-1133">Transmembrane helix</keyword>
<organism evidence="11 12">
    <name type="scientific">Robertmurraya beringensis</name>
    <dbReference type="NCBI Taxonomy" id="641660"/>
    <lineage>
        <taxon>Bacteria</taxon>
        <taxon>Bacillati</taxon>
        <taxon>Bacillota</taxon>
        <taxon>Bacilli</taxon>
        <taxon>Bacillales</taxon>
        <taxon>Bacillaceae</taxon>
        <taxon>Robertmurraya</taxon>
    </lineage>
</organism>
<keyword evidence="5 9" id="KW-0812">Transmembrane</keyword>
<dbReference type="Proteomes" id="UP001589738">
    <property type="component" value="Unassembled WGS sequence"/>
</dbReference>
<keyword evidence="3" id="KW-1003">Cell membrane</keyword>
<name>A0ABV6KQ63_9BACI</name>
<evidence type="ECO:0000313" key="12">
    <source>
        <dbReference type="Proteomes" id="UP001589738"/>
    </source>
</evidence>
<evidence type="ECO:0000256" key="6">
    <source>
        <dbReference type="ARBA" id="ARBA00022989"/>
    </source>
</evidence>
<dbReference type="EMBL" id="JBHLUU010000027">
    <property type="protein sequence ID" value="MFC0475477.1"/>
    <property type="molecule type" value="Genomic_DNA"/>
</dbReference>
<feature type="transmembrane region" description="Helical" evidence="9">
    <location>
        <begin position="122"/>
        <end position="141"/>
    </location>
</feature>
<proteinExistence type="inferred from homology"/>
<comment type="similarity">
    <text evidence="8">Belongs to the TRAP transporter small permease family.</text>
</comment>
<dbReference type="InterPro" id="IPR007387">
    <property type="entry name" value="TRAP_DctQ"/>
</dbReference>
<gene>
    <name evidence="11" type="ORF">ACFFHF_09465</name>
</gene>
<keyword evidence="7 9" id="KW-0472">Membrane</keyword>
<evidence type="ECO:0000256" key="8">
    <source>
        <dbReference type="ARBA" id="ARBA00038436"/>
    </source>
</evidence>
<dbReference type="Pfam" id="PF04290">
    <property type="entry name" value="DctQ"/>
    <property type="match status" value="1"/>
</dbReference>
<sequence>MKILNRIEDIFIAMSILIATLLVIVNVILRVMGSGLTGSEELIRYLLIWVTFVGMSVCARESEHMSIEFIPQLLKGKSYKLLMAIIYVVSIIFSFMLVWYSYLLVDFSSQTGQKTSGLEINFSIVYLIIPLSGCLLAIRYIQLLVHLFRRKNLLNTPN</sequence>
<evidence type="ECO:0000256" key="3">
    <source>
        <dbReference type="ARBA" id="ARBA00022475"/>
    </source>
</evidence>
<dbReference type="PANTHER" id="PTHR35011:SF2">
    <property type="entry name" value="2,3-DIKETO-L-GULONATE TRAP TRANSPORTER SMALL PERMEASE PROTEIN YIAM"/>
    <property type="match status" value="1"/>
</dbReference>
<evidence type="ECO:0000313" key="11">
    <source>
        <dbReference type="EMBL" id="MFC0475477.1"/>
    </source>
</evidence>
<evidence type="ECO:0000256" key="9">
    <source>
        <dbReference type="SAM" id="Phobius"/>
    </source>
</evidence>
<dbReference type="InterPro" id="IPR055348">
    <property type="entry name" value="DctQ"/>
</dbReference>
<dbReference type="RefSeq" id="WP_160547556.1">
    <property type="nucleotide sequence ID" value="NZ_JBHLUU010000027.1"/>
</dbReference>
<feature type="transmembrane region" description="Helical" evidence="9">
    <location>
        <begin position="42"/>
        <end position="60"/>
    </location>
</feature>
<reference evidence="11 12" key="1">
    <citation type="submission" date="2024-09" db="EMBL/GenBank/DDBJ databases">
        <authorList>
            <person name="Sun Q."/>
            <person name="Mori K."/>
        </authorList>
    </citation>
    <scope>NUCLEOTIDE SEQUENCE [LARGE SCALE GENOMIC DNA]</scope>
    <source>
        <strain evidence="11 12">CGMCC 1.9126</strain>
    </source>
</reference>
<evidence type="ECO:0000259" key="10">
    <source>
        <dbReference type="Pfam" id="PF04290"/>
    </source>
</evidence>
<evidence type="ECO:0000256" key="1">
    <source>
        <dbReference type="ARBA" id="ARBA00004429"/>
    </source>
</evidence>
<feature type="transmembrane region" description="Helical" evidence="9">
    <location>
        <begin position="81"/>
        <end position="102"/>
    </location>
</feature>
<dbReference type="PANTHER" id="PTHR35011">
    <property type="entry name" value="2,3-DIKETO-L-GULONATE TRAP TRANSPORTER SMALL PERMEASE PROTEIN YIAM"/>
    <property type="match status" value="1"/>
</dbReference>
<feature type="transmembrane region" description="Helical" evidence="9">
    <location>
        <begin position="12"/>
        <end position="36"/>
    </location>
</feature>
<keyword evidence="4" id="KW-0997">Cell inner membrane</keyword>
<keyword evidence="2" id="KW-0813">Transport</keyword>
<feature type="domain" description="Tripartite ATP-independent periplasmic transporters DctQ component" evidence="10">
    <location>
        <begin position="20"/>
        <end position="150"/>
    </location>
</feature>
<evidence type="ECO:0000256" key="5">
    <source>
        <dbReference type="ARBA" id="ARBA00022692"/>
    </source>
</evidence>
<comment type="caution">
    <text evidence="11">The sequence shown here is derived from an EMBL/GenBank/DDBJ whole genome shotgun (WGS) entry which is preliminary data.</text>
</comment>